<organism evidence="1 2">
    <name type="scientific">Dendrobium nobile</name>
    <name type="common">Orchid</name>
    <dbReference type="NCBI Taxonomy" id="94219"/>
    <lineage>
        <taxon>Eukaryota</taxon>
        <taxon>Viridiplantae</taxon>
        <taxon>Streptophyta</taxon>
        <taxon>Embryophyta</taxon>
        <taxon>Tracheophyta</taxon>
        <taxon>Spermatophyta</taxon>
        <taxon>Magnoliopsida</taxon>
        <taxon>Liliopsida</taxon>
        <taxon>Asparagales</taxon>
        <taxon>Orchidaceae</taxon>
        <taxon>Epidendroideae</taxon>
        <taxon>Malaxideae</taxon>
        <taxon>Dendrobiinae</taxon>
        <taxon>Dendrobium</taxon>
    </lineage>
</organism>
<dbReference type="PANTHER" id="PTHR33181">
    <property type="entry name" value="OS01G0778500 PROTEIN"/>
    <property type="match status" value="1"/>
</dbReference>
<dbReference type="EMBL" id="JAGYWB010000011">
    <property type="protein sequence ID" value="KAI0504655.1"/>
    <property type="molecule type" value="Genomic_DNA"/>
</dbReference>
<dbReference type="Proteomes" id="UP000829196">
    <property type="component" value="Unassembled WGS sequence"/>
</dbReference>
<accession>A0A8T3B6P2</accession>
<protein>
    <submittedName>
        <fullName evidence="1">Uncharacterized protein</fullName>
    </submittedName>
</protein>
<evidence type="ECO:0000313" key="2">
    <source>
        <dbReference type="Proteomes" id="UP000829196"/>
    </source>
</evidence>
<reference evidence="1" key="1">
    <citation type="journal article" date="2022" name="Front. Genet.">
        <title>Chromosome-Scale Assembly of the Dendrobium nobile Genome Provides Insights Into the Molecular Mechanism of the Biosynthesis of the Medicinal Active Ingredient of Dendrobium.</title>
        <authorList>
            <person name="Xu Q."/>
            <person name="Niu S.-C."/>
            <person name="Li K.-L."/>
            <person name="Zheng P.-J."/>
            <person name="Zhang X.-J."/>
            <person name="Jia Y."/>
            <person name="Liu Y."/>
            <person name="Niu Y.-X."/>
            <person name="Yu L.-H."/>
            <person name="Chen D.-F."/>
            <person name="Zhang G.-Q."/>
        </authorList>
    </citation>
    <scope>NUCLEOTIDE SEQUENCE</scope>
    <source>
        <tissue evidence="1">Leaf</tissue>
    </source>
</reference>
<evidence type="ECO:0000313" key="1">
    <source>
        <dbReference type="EMBL" id="KAI0504655.1"/>
    </source>
</evidence>
<comment type="caution">
    <text evidence="1">The sequence shown here is derived from an EMBL/GenBank/DDBJ whole genome shotgun (WGS) entry which is preliminary data.</text>
</comment>
<name>A0A8T3B6P2_DENNO</name>
<dbReference type="OrthoDB" id="689242at2759"/>
<proteinExistence type="predicted"/>
<keyword evidence="2" id="KW-1185">Reference proteome</keyword>
<dbReference type="AlphaFoldDB" id="A0A8T3B6P2"/>
<sequence>MEARAVGIPAVDHTIGAGVFANLIKVSVYLIERFLRLSLVDGDPASSIVDSPPSLAPIIVDRQSCFAASIVDNRPSSDVAFAIIEIGWGLFKSLQQRKYKSWSCFVQRPAEERRKEAKKDIKSAQSVGVQSINGGLSTRFLFVLVLRSCLTVDFAKRRFSKLLLPPATCRGMEWWRRMVKRARVSVAAKEKERKVDAGDGILKLHGDIQTCEYQDILVMWDMLQNTNTEDKAAVNVTSSQH</sequence>
<gene>
    <name evidence="1" type="ORF">KFK09_015607</name>
</gene>
<dbReference type="PANTHER" id="PTHR33181:SF4">
    <property type="entry name" value="OVULE PROTEIN"/>
    <property type="match status" value="1"/>
</dbReference>